<evidence type="ECO:0000256" key="2">
    <source>
        <dbReference type="SAM" id="Phobius"/>
    </source>
</evidence>
<dbReference type="Proteomes" id="UP000247409">
    <property type="component" value="Unassembled WGS sequence"/>
</dbReference>
<comment type="caution">
    <text evidence="3">The sequence shown here is derived from an EMBL/GenBank/DDBJ whole genome shotgun (WGS) entry which is preliminary data.</text>
</comment>
<proteinExistence type="predicted"/>
<sequence length="256" mass="28720">MASSPQEEQPEQPSEEQQPSPGDEQQPSEQQRQSEEQQQQDDDAFYNFENLFSESESSLWDNLEVSRALEPLTEEEKQKLRSRLPTKLANFLIRRADAAVRLRDTKGGDDSFLGQFLSDLPPDVPDWDNPANAEYRDYVYETTTGPPSFRRQGSSIFGGGDGAPDLKDMPNSEGFVDVTNGVTFPKQVVSLFVGNVDSIDEQAAKVGYTLLALFLVLIVAKIIFALISFFVSFTFSFFSIFALSAGIFVVFYLFKF</sequence>
<dbReference type="EMBL" id="NBIV01000226">
    <property type="protein sequence ID" value="PXF41233.1"/>
    <property type="molecule type" value="Genomic_DNA"/>
</dbReference>
<dbReference type="AlphaFoldDB" id="A0A2V3IGT2"/>
<keyword evidence="2" id="KW-0472">Membrane</keyword>
<feature type="compositionally biased region" description="Low complexity" evidence="1">
    <location>
        <begin position="15"/>
        <end position="31"/>
    </location>
</feature>
<keyword evidence="2" id="KW-0812">Transmembrane</keyword>
<evidence type="ECO:0000256" key="1">
    <source>
        <dbReference type="SAM" id="MobiDB-lite"/>
    </source>
</evidence>
<gene>
    <name evidence="3" type="ORF">BWQ96_09047</name>
</gene>
<reference evidence="3 4" key="1">
    <citation type="journal article" date="2018" name="Mol. Biol. Evol.">
        <title>Analysis of the draft genome of the red seaweed Gracilariopsis chorda provides insights into genome size evolution in Rhodophyta.</title>
        <authorList>
            <person name="Lee J."/>
            <person name="Yang E.C."/>
            <person name="Graf L."/>
            <person name="Yang J.H."/>
            <person name="Qiu H."/>
            <person name="Zel Zion U."/>
            <person name="Chan C.X."/>
            <person name="Stephens T.G."/>
            <person name="Weber A.P.M."/>
            <person name="Boo G.H."/>
            <person name="Boo S.M."/>
            <person name="Kim K.M."/>
            <person name="Shin Y."/>
            <person name="Jung M."/>
            <person name="Lee S.J."/>
            <person name="Yim H.S."/>
            <person name="Lee J.H."/>
            <person name="Bhattacharya D."/>
            <person name="Yoon H.S."/>
        </authorList>
    </citation>
    <scope>NUCLEOTIDE SEQUENCE [LARGE SCALE GENOMIC DNA]</scope>
    <source>
        <strain evidence="3 4">SKKU-2015</strain>
        <tissue evidence="3">Whole body</tissue>
    </source>
</reference>
<evidence type="ECO:0000313" key="4">
    <source>
        <dbReference type="Proteomes" id="UP000247409"/>
    </source>
</evidence>
<dbReference type="OrthoDB" id="10463794at2759"/>
<keyword evidence="4" id="KW-1185">Reference proteome</keyword>
<name>A0A2V3IGT2_9FLOR</name>
<feature type="transmembrane region" description="Helical" evidence="2">
    <location>
        <begin position="237"/>
        <end position="254"/>
    </location>
</feature>
<accession>A0A2V3IGT2</accession>
<protein>
    <submittedName>
        <fullName evidence="3">Uncharacterized protein</fullName>
    </submittedName>
</protein>
<organism evidence="3 4">
    <name type="scientific">Gracilariopsis chorda</name>
    <dbReference type="NCBI Taxonomy" id="448386"/>
    <lineage>
        <taxon>Eukaryota</taxon>
        <taxon>Rhodophyta</taxon>
        <taxon>Florideophyceae</taxon>
        <taxon>Rhodymeniophycidae</taxon>
        <taxon>Gracilariales</taxon>
        <taxon>Gracilariaceae</taxon>
        <taxon>Gracilariopsis</taxon>
    </lineage>
</organism>
<feature type="region of interest" description="Disordered" evidence="1">
    <location>
        <begin position="1"/>
        <end position="47"/>
    </location>
</feature>
<evidence type="ECO:0000313" key="3">
    <source>
        <dbReference type="EMBL" id="PXF41233.1"/>
    </source>
</evidence>
<feature type="transmembrane region" description="Helical" evidence="2">
    <location>
        <begin position="208"/>
        <end position="231"/>
    </location>
</feature>
<keyword evidence="2" id="KW-1133">Transmembrane helix</keyword>